<feature type="region of interest" description="Disordered" evidence="1">
    <location>
        <begin position="138"/>
        <end position="163"/>
    </location>
</feature>
<feature type="region of interest" description="Disordered" evidence="1">
    <location>
        <begin position="44"/>
        <end position="69"/>
    </location>
</feature>
<proteinExistence type="predicted"/>
<feature type="compositionally biased region" description="Acidic residues" evidence="1">
    <location>
        <begin position="59"/>
        <end position="69"/>
    </location>
</feature>
<reference evidence="3" key="1">
    <citation type="submission" date="2022-08" db="UniProtKB">
        <authorList>
            <consortium name="EnsemblMetazoa"/>
        </authorList>
    </citation>
    <scope>IDENTIFICATION</scope>
    <source>
        <strain evidence="3">EBRO</strain>
    </source>
</reference>
<dbReference type="VEuPathDB" id="VectorBase:AATE016525"/>
<evidence type="ECO:0000256" key="2">
    <source>
        <dbReference type="SAM" id="SignalP"/>
    </source>
</evidence>
<dbReference type="AlphaFoldDB" id="A0A182JEE6"/>
<feature type="signal peptide" evidence="2">
    <location>
        <begin position="1"/>
        <end position="31"/>
    </location>
</feature>
<evidence type="ECO:0000256" key="1">
    <source>
        <dbReference type="SAM" id="MobiDB-lite"/>
    </source>
</evidence>
<dbReference type="EnsemblMetazoa" id="AATE016525-RA">
    <property type="protein sequence ID" value="AATE016525-PA.1"/>
    <property type="gene ID" value="AATE016525"/>
</dbReference>
<protein>
    <submittedName>
        <fullName evidence="3">Uncharacterized protein</fullName>
    </submittedName>
</protein>
<sequence length="344" mass="38398">MFLFRLQSPAVLLVVVAIVLVSLHLTPSANGTLQREQSPAVIERKVKRESDVAATSDGDREESESSEEVVYDQRQVSGETNIRLNIKNFQLRLPESQLVHFQQSDMAQLIRNSVLQLFGLPPMVDTSGGTVAVNFKRPQKEKPNPLAPGQQPTEVQEQPLPPGSASMLQVNGNNLPAKFFLEISDFLMNTNDNDAVDDKRVETNHNQQQQIEQQQQEKQVQTVRQPAPLLAETPLYAMEEITIERVANSNNVQNETITISKKIKQVAPVPPNGTALETVSTENRMTSNATHNATENEDRFVQTKPIRLDTVMVRVETDAQGHPKTLREKVIWKMPDGVRDGSGQ</sequence>
<evidence type="ECO:0000313" key="3">
    <source>
        <dbReference type="EnsemblMetazoa" id="AATE016525-PA.1"/>
    </source>
</evidence>
<name>A0A182JEE6_ANOAO</name>
<organism evidence="3">
    <name type="scientific">Anopheles atroparvus</name>
    <name type="common">European mosquito</name>
    <dbReference type="NCBI Taxonomy" id="41427"/>
    <lineage>
        <taxon>Eukaryota</taxon>
        <taxon>Metazoa</taxon>
        <taxon>Ecdysozoa</taxon>
        <taxon>Arthropoda</taxon>
        <taxon>Hexapoda</taxon>
        <taxon>Insecta</taxon>
        <taxon>Pterygota</taxon>
        <taxon>Neoptera</taxon>
        <taxon>Endopterygota</taxon>
        <taxon>Diptera</taxon>
        <taxon>Nematocera</taxon>
        <taxon>Culicoidea</taxon>
        <taxon>Culicidae</taxon>
        <taxon>Anophelinae</taxon>
        <taxon>Anopheles</taxon>
    </lineage>
</organism>
<keyword evidence="2" id="KW-0732">Signal</keyword>
<accession>A0A182JEE6</accession>
<feature type="chain" id="PRO_5043747145" evidence="2">
    <location>
        <begin position="32"/>
        <end position="344"/>
    </location>
</feature>